<dbReference type="Proteomes" id="UP001500552">
    <property type="component" value="Unassembled WGS sequence"/>
</dbReference>
<name>A0ABP8LJY7_9BACT</name>
<dbReference type="RefSeq" id="WP_345158079.1">
    <property type="nucleotide sequence ID" value="NZ_BAABHC010000005.1"/>
</dbReference>
<feature type="domain" description="DUF3347" evidence="2">
    <location>
        <begin position="83"/>
        <end position="173"/>
    </location>
</feature>
<protein>
    <submittedName>
        <fullName evidence="3">DUF3347 domain-containing protein</fullName>
    </submittedName>
</protein>
<dbReference type="Pfam" id="PF11827">
    <property type="entry name" value="DUF3347"/>
    <property type="match status" value="1"/>
</dbReference>
<keyword evidence="4" id="KW-1185">Reference proteome</keyword>
<reference evidence="4" key="1">
    <citation type="journal article" date="2019" name="Int. J. Syst. Evol. Microbiol.">
        <title>The Global Catalogue of Microorganisms (GCM) 10K type strain sequencing project: providing services to taxonomists for standard genome sequencing and annotation.</title>
        <authorList>
            <consortium name="The Broad Institute Genomics Platform"/>
            <consortium name="The Broad Institute Genome Sequencing Center for Infectious Disease"/>
            <person name="Wu L."/>
            <person name="Ma J."/>
        </authorList>
    </citation>
    <scope>NUCLEOTIDE SEQUENCE [LARGE SCALE GENOMIC DNA]</scope>
    <source>
        <strain evidence="4">JCM 17926</strain>
    </source>
</reference>
<comment type="caution">
    <text evidence="3">The sequence shown here is derived from an EMBL/GenBank/DDBJ whole genome shotgun (WGS) entry which is preliminary data.</text>
</comment>
<evidence type="ECO:0000256" key="1">
    <source>
        <dbReference type="SAM" id="SignalP"/>
    </source>
</evidence>
<dbReference type="EMBL" id="BAABHC010000005">
    <property type="protein sequence ID" value="GAA4429720.1"/>
    <property type="molecule type" value="Genomic_DNA"/>
</dbReference>
<accession>A0ABP8LJY7</accession>
<gene>
    <name evidence="3" type="ORF">GCM10023188_15510</name>
</gene>
<evidence type="ECO:0000259" key="2">
    <source>
        <dbReference type="Pfam" id="PF11827"/>
    </source>
</evidence>
<dbReference type="InterPro" id="IPR021782">
    <property type="entry name" value="DUF3347"/>
</dbReference>
<proteinExistence type="predicted"/>
<organism evidence="3 4">
    <name type="scientific">Pontibacter saemangeumensis</name>
    <dbReference type="NCBI Taxonomy" id="1084525"/>
    <lineage>
        <taxon>Bacteria</taxon>
        <taxon>Pseudomonadati</taxon>
        <taxon>Bacteroidota</taxon>
        <taxon>Cytophagia</taxon>
        <taxon>Cytophagales</taxon>
        <taxon>Hymenobacteraceae</taxon>
        <taxon>Pontibacter</taxon>
    </lineage>
</organism>
<evidence type="ECO:0000313" key="4">
    <source>
        <dbReference type="Proteomes" id="UP001500552"/>
    </source>
</evidence>
<feature type="signal peptide" evidence="1">
    <location>
        <begin position="1"/>
        <end position="25"/>
    </location>
</feature>
<feature type="chain" id="PRO_5046965809" evidence="1">
    <location>
        <begin position="26"/>
        <end position="219"/>
    </location>
</feature>
<dbReference type="PROSITE" id="PS51257">
    <property type="entry name" value="PROKAR_LIPOPROTEIN"/>
    <property type="match status" value="1"/>
</dbReference>
<keyword evidence="1" id="KW-0732">Signal</keyword>
<evidence type="ECO:0000313" key="3">
    <source>
        <dbReference type="EMBL" id="GAA4429720.1"/>
    </source>
</evidence>
<sequence>MNRRPIQRIAFAGAVMGAFAFTACAEKQQEAAGTTQDQHEGMDHGNMDHSGMNHGQMTAQEVVETPDYTSVAAPVKAQVAALVDSYLKLKDALVASDSQAAKAAAESVLAAAEKIDLAALEGEQQAFAEDKLEEVRQSASSVAAAGDVSAQRESLELLSEATFSLTKAFGATDQKLYYQHCPMASNNQGAYWLSSSPEIRNPYFGEQMLKCGSTEEVLN</sequence>